<dbReference type="InterPro" id="IPR027417">
    <property type="entry name" value="P-loop_NTPase"/>
</dbReference>
<dbReference type="CDD" id="cd00009">
    <property type="entry name" value="AAA"/>
    <property type="match status" value="1"/>
</dbReference>
<feature type="binding site" evidence="8">
    <location>
        <position position="155"/>
    </location>
    <ligand>
        <name>ATP</name>
        <dbReference type="ChEBI" id="CHEBI:30616"/>
    </ligand>
</feature>
<dbReference type="FunFam" id="3.40.50.300:FF:000668">
    <property type="entry name" value="Chromosomal replication initiator protein DnaA"/>
    <property type="match status" value="1"/>
</dbReference>
<feature type="domain" description="AAA+ ATPase" evidence="12">
    <location>
        <begin position="141"/>
        <end position="277"/>
    </location>
</feature>
<evidence type="ECO:0000256" key="11">
    <source>
        <dbReference type="RuleBase" id="RU004227"/>
    </source>
</evidence>
<reference evidence="14 15" key="1">
    <citation type="journal article" date="2019" name="Appl. Microbiol. Biotechnol.">
        <title>Uncovering carbohydrate metabolism through a genotype-phenotype association study of 56 lactic acid bacteria genomes.</title>
        <authorList>
            <person name="Buron-Moles G."/>
            <person name="Chailyan A."/>
            <person name="Dolejs I."/>
            <person name="Forster J."/>
            <person name="Miks M.H."/>
        </authorList>
    </citation>
    <scope>NUCLEOTIDE SEQUENCE [LARGE SCALE GENOMIC DNA]</scope>
    <source>
        <strain evidence="14 15">ATCC 700006</strain>
    </source>
</reference>
<dbReference type="InterPro" id="IPR020591">
    <property type="entry name" value="Chromosome_initiator_DnaA-like"/>
</dbReference>
<dbReference type="PRINTS" id="PR00051">
    <property type="entry name" value="DNAA"/>
</dbReference>
<dbReference type="GO" id="GO:0006270">
    <property type="term" value="P:DNA replication initiation"/>
    <property type="evidence" value="ECO:0007669"/>
    <property type="project" value="UniProtKB-UniRule"/>
</dbReference>
<keyword evidence="4 8" id="KW-0547">Nucleotide-binding</keyword>
<keyword evidence="3 8" id="KW-0235">DNA replication</keyword>
<dbReference type="STRING" id="907931.GCA_000165675_01893"/>
<comment type="caution">
    <text evidence="14">The sequence shown here is derived from an EMBL/GenBank/DDBJ whole genome shotgun (WGS) entry which is preliminary data.</text>
</comment>
<dbReference type="Gene3D" id="3.40.50.300">
    <property type="entry name" value="P-loop containing nucleotide triphosphate hydrolases"/>
    <property type="match status" value="1"/>
</dbReference>
<feature type="region of interest" description="Domain I, interacts with DnaA modulators" evidence="8">
    <location>
        <begin position="1"/>
        <end position="97"/>
    </location>
</feature>
<evidence type="ECO:0000256" key="2">
    <source>
        <dbReference type="ARBA" id="ARBA00022490"/>
    </source>
</evidence>
<dbReference type="PROSITE" id="PS01008">
    <property type="entry name" value="DNAA"/>
    <property type="match status" value="1"/>
</dbReference>
<dbReference type="InterPro" id="IPR018312">
    <property type="entry name" value="Chromosome_initiator_DnaA_CS"/>
</dbReference>
<dbReference type="GO" id="GO:0008289">
    <property type="term" value="F:lipid binding"/>
    <property type="evidence" value="ECO:0007669"/>
    <property type="project" value="UniProtKB-KW"/>
</dbReference>
<dbReference type="GO" id="GO:0005524">
    <property type="term" value="F:ATP binding"/>
    <property type="evidence" value="ECO:0007669"/>
    <property type="project" value="UniProtKB-UniRule"/>
</dbReference>
<dbReference type="PANTHER" id="PTHR30050:SF2">
    <property type="entry name" value="CHROMOSOMAL REPLICATION INITIATOR PROTEIN DNAA"/>
    <property type="match status" value="1"/>
</dbReference>
<name>A0A4R5NBY1_9LACO</name>
<evidence type="ECO:0000256" key="9">
    <source>
        <dbReference type="NCBIfam" id="TIGR00362"/>
    </source>
</evidence>
<dbReference type="NCBIfam" id="TIGR00362">
    <property type="entry name" value="DnaA"/>
    <property type="match status" value="1"/>
</dbReference>
<dbReference type="GO" id="GO:0005886">
    <property type="term" value="C:plasma membrane"/>
    <property type="evidence" value="ECO:0007669"/>
    <property type="project" value="TreeGrafter"/>
</dbReference>
<dbReference type="CDD" id="cd06571">
    <property type="entry name" value="Bac_DnaA_C"/>
    <property type="match status" value="1"/>
</dbReference>
<dbReference type="InterPro" id="IPR013159">
    <property type="entry name" value="DnaA_C"/>
</dbReference>
<keyword evidence="6 8" id="KW-0446">Lipid-binding</keyword>
<proteinExistence type="inferred from homology"/>
<keyword evidence="5 8" id="KW-0067">ATP-binding</keyword>
<comment type="function">
    <text evidence="8 10">Plays an essential role in the initiation and regulation of chromosomal replication. ATP-DnaA binds to the origin of replication (oriC) to initiate formation of the DNA replication initiation complex once per cell cycle. Binds the DnaA box (a 9 base pair repeat at the origin) and separates the double-stranded (ds)DNA. Forms a right-handed helical filament on oriC DNA; dsDNA binds to the exterior of the filament while single-stranded (ss)DNA is stabiized in the filament's interior. The ATP-DnaA-oriC complex binds and stabilizes one strand of the AT-rich DNA unwinding element (DUE), permitting loading of DNA polymerase. After initiation quickly degrades to an ADP-DnaA complex that is not apt for DNA replication. Binds acidic phospholipids.</text>
</comment>
<evidence type="ECO:0000256" key="5">
    <source>
        <dbReference type="ARBA" id="ARBA00022840"/>
    </source>
</evidence>
<evidence type="ECO:0000256" key="7">
    <source>
        <dbReference type="ARBA" id="ARBA00023125"/>
    </source>
</evidence>
<dbReference type="Gene3D" id="1.10.1750.10">
    <property type="match status" value="1"/>
</dbReference>
<evidence type="ECO:0000256" key="10">
    <source>
        <dbReference type="RuleBase" id="RU000577"/>
    </source>
</evidence>
<comment type="similarity">
    <text evidence="1 8 11">Belongs to the DnaA family.</text>
</comment>
<accession>A0A4R5NBY1</accession>
<dbReference type="SUPFAM" id="SSF52540">
    <property type="entry name" value="P-loop containing nucleoside triphosphate hydrolases"/>
    <property type="match status" value="1"/>
</dbReference>
<evidence type="ECO:0000256" key="1">
    <source>
        <dbReference type="ARBA" id="ARBA00006583"/>
    </source>
</evidence>
<dbReference type="HAMAP" id="MF_00377">
    <property type="entry name" value="DnaA_bact"/>
    <property type="match status" value="1"/>
</dbReference>
<dbReference type="GO" id="GO:0003688">
    <property type="term" value="F:DNA replication origin binding"/>
    <property type="evidence" value="ECO:0007669"/>
    <property type="project" value="UniProtKB-UniRule"/>
</dbReference>
<protein>
    <recommendedName>
        <fullName evidence="8 9">Chromosomal replication initiator protein DnaA</fullName>
    </recommendedName>
</protein>
<dbReference type="AlphaFoldDB" id="A0A4R5NBY1"/>
<organism evidence="14 15">
    <name type="scientific">Leuconostoc fallax</name>
    <dbReference type="NCBI Taxonomy" id="1251"/>
    <lineage>
        <taxon>Bacteria</taxon>
        <taxon>Bacillati</taxon>
        <taxon>Bacillota</taxon>
        <taxon>Bacilli</taxon>
        <taxon>Lactobacillales</taxon>
        <taxon>Lactobacillaceae</taxon>
        <taxon>Leuconostoc</taxon>
    </lineage>
</organism>
<feature type="binding site" evidence="8">
    <location>
        <position position="154"/>
    </location>
    <ligand>
        <name>ATP</name>
        <dbReference type="ChEBI" id="CHEBI:30616"/>
    </ligand>
</feature>
<dbReference type="SUPFAM" id="SSF48295">
    <property type="entry name" value="TrpR-like"/>
    <property type="match status" value="1"/>
</dbReference>
<comment type="caution">
    <text evidence="8">Lacks conserved residue(s) required for the propagation of feature annotation.</text>
</comment>
<dbReference type="InterPro" id="IPR024633">
    <property type="entry name" value="DnaA_N_dom"/>
</dbReference>
<dbReference type="Pfam" id="PF00308">
    <property type="entry name" value="Bac_DnaA"/>
    <property type="match status" value="1"/>
</dbReference>
<dbReference type="EMBL" id="PUFI01000002">
    <property type="protein sequence ID" value="TDG70111.1"/>
    <property type="molecule type" value="Genomic_DNA"/>
</dbReference>
<keyword evidence="15" id="KW-1185">Reference proteome</keyword>
<dbReference type="GO" id="GO:0006275">
    <property type="term" value="P:regulation of DNA replication"/>
    <property type="evidence" value="ECO:0007669"/>
    <property type="project" value="UniProtKB-UniRule"/>
</dbReference>
<dbReference type="InterPro" id="IPR013317">
    <property type="entry name" value="DnaA_dom"/>
</dbReference>
<evidence type="ECO:0000313" key="15">
    <source>
        <dbReference type="Proteomes" id="UP000295681"/>
    </source>
</evidence>
<dbReference type="Pfam" id="PF11638">
    <property type="entry name" value="DnaA_N"/>
    <property type="match status" value="1"/>
</dbReference>
<dbReference type="InterPro" id="IPR010921">
    <property type="entry name" value="Trp_repressor/repl_initiator"/>
</dbReference>
<gene>
    <name evidence="8" type="primary">dnaA</name>
    <name evidence="14" type="ORF">C5L23_001635</name>
</gene>
<dbReference type="GO" id="GO:0005737">
    <property type="term" value="C:cytoplasm"/>
    <property type="evidence" value="ECO:0007669"/>
    <property type="project" value="UniProtKB-SubCell"/>
</dbReference>
<keyword evidence="7 8" id="KW-0238">DNA-binding</keyword>
<feature type="region of interest" description="Domain IV, binds dsDNA" evidence="8">
    <location>
        <begin position="327"/>
        <end position="448"/>
    </location>
</feature>
<evidence type="ECO:0000256" key="6">
    <source>
        <dbReference type="ARBA" id="ARBA00023121"/>
    </source>
</evidence>
<feature type="binding site" evidence="8">
    <location>
        <position position="152"/>
    </location>
    <ligand>
        <name>ATP</name>
        <dbReference type="ChEBI" id="CHEBI:30616"/>
    </ligand>
</feature>
<dbReference type="PANTHER" id="PTHR30050">
    <property type="entry name" value="CHROMOSOMAL REPLICATION INITIATOR PROTEIN DNAA"/>
    <property type="match status" value="1"/>
</dbReference>
<dbReference type="Gene3D" id="3.30.300.180">
    <property type="match status" value="1"/>
</dbReference>
<comment type="domain">
    <text evidence="8">Domain I is involved in oligomerization and binding regulators, domain II is flexibile and of varying length in different bacteria, domain III forms the AAA+ region, while domain IV binds dsDNA.</text>
</comment>
<dbReference type="SMART" id="SM00760">
    <property type="entry name" value="Bac_DnaA_C"/>
    <property type="match status" value="1"/>
</dbReference>
<dbReference type="InterPro" id="IPR038454">
    <property type="entry name" value="DnaA_N_sf"/>
</dbReference>
<dbReference type="Proteomes" id="UP000295681">
    <property type="component" value="Unassembled WGS sequence"/>
</dbReference>
<dbReference type="InterPro" id="IPR003593">
    <property type="entry name" value="AAA+_ATPase"/>
</dbReference>
<evidence type="ECO:0000313" key="14">
    <source>
        <dbReference type="EMBL" id="TDG70111.1"/>
    </source>
</evidence>
<evidence type="ECO:0000256" key="4">
    <source>
        <dbReference type="ARBA" id="ARBA00022741"/>
    </source>
</evidence>
<dbReference type="InterPro" id="IPR001957">
    <property type="entry name" value="Chromosome_initiator_DnaA"/>
</dbReference>
<keyword evidence="2 8" id="KW-0963">Cytoplasm</keyword>
<comment type="subunit">
    <text evidence="8">Oligomerizes as a right-handed, spiral filament on DNA at oriC.</text>
</comment>
<evidence type="ECO:0000256" key="8">
    <source>
        <dbReference type="HAMAP-Rule" id="MF_00377"/>
    </source>
</evidence>
<evidence type="ECO:0000259" key="13">
    <source>
        <dbReference type="SMART" id="SM00760"/>
    </source>
</evidence>
<feature type="binding site" evidence="8">
    <location>
        <position position="156"/>
    </location>
    <ligand>
        <name>ATP</name>
        <dbReference type="ChEBI" id="CHEBI:30616"/>
    </ligand>
</feature>
<feature type="domain" description="Chromosomal replication initiator DnaA C-terminal" evidence="13">
    <location>
        <begin position="354"/>
        <end position="423"/>
    </location>
</feature>
<dbReference type="Gene3D" id="1.10.8.60">
    <property type="match status" value="1"/>
</dbReference>
<comment type="subcellular location">
    <subcellularLocation>
        <location evidence="8">Cytoplasm</location>
    </subcellularLocation>
</comment>
<dbReference type="SMART" id="SM00382">
    <property type="entry name" value="AAA"/>
    <property type="match status" value="1"/>
</dbReference>
<dbReference type="Pfam" id="PF08299">
    <property type="entry name" value="Bac_DnaA_C"/>
    <property type="match status" value="1"/>
</dbReference>
<sequence length="448" mass="50677">MTKPITKEELWSQVKAKFYQELGPVSFESFIEPLHPIKLDDSSFVFEVPEEDSADIIENWNKAFAMNFVQYAVEITEGSFIKPEIKIAQPQAIKQEIPDNPAFRRESDLNEHFTFESWVVGSGNEQATAIARAVAEEPGTNWNPYLIFGGVGLGKTHLMQAIGNEYAKTHPQARIKYATTEDFTNDFTDSLRAGEGATATFKRDYRTVDLLLIDDIQFLSGKDKIQEEFFNTFNALTKTGRQIVMTSDQLPKNIPDLQQRLTTRFEAGISMDILKPDLPTRVAILQNKAETDGLNIPRDVLELIAEKVDNNVRSLEGAFHKFEATLRFMNKPATKETAQQILGDLNINQGFDITVERIQQIVADYYMQTIDDLKSSSRKKDLVNARHIAMYLTRTLTNESLPDIGRSFGGRDHSSVLHATNKITEKSEADPRMKEMLDALTDEIKNGK</sequence>
<evidence type="ECO:0000259" key="12">
    <source>
        <dbReference type="SMART" id="SM00382"/>
    </source>
</evidence>
<evidence type="ECO:0000256" key="3">
    <source>
        <dbReference type="ARBA" id="ARBA00022705"/>
    </source>
</evidence>
<dbReference type="RefSeq" id="WP_010006861.1">
    <property type="nucleotide sequence ID" value="NZ_JAGYGP010000003.1"/>
</dbReference>